<protein>
    <submittedName>
        <fullName evidence="1">Uncharacterized protein</fullName>
    </submittedName>
</protein>
<evidence type="ECO:0000313" key="2">
    <source>
        <dbReference type="Proteomes" id="UP001362999"/>
    </source>
</evidence>
<proteinExistence type="predicted"/>
<organism evidence="1 2">
    <name type="scientific">Favolaschia claudopus</name>
    <dbReference type="NCBI Taxonomy" id="2862362"/>
    <lineage>
        <taxon>Eukaryota</taxon>
        <taxon>Fungi</taxon>
        <taxon>Dikarya</taxon>
        <taxon>Basidiomycota</taxon>
        <taxon>Agaricomycotina</taxon>
        <taxon>Agaricomycetes</taxon>
        <taxon>Agaricomycetidae</taxon>
        <taxon>Agaricales</taxon>
        <taxon>Marasmiineae</taxon>
        <taxon>Mycenaceae</taxon>
        <taxon>Favolaschia</taxon>
    </lineage>
</organism>
<dbReference type="EMBL" id="JAWWNJ010000028">
    <property type="protein sequence ID" value="KAK7028274.1"/>
    <property type="molecule type" value="Genomic_DNA"/>
</dbReference>
<dbReference type="AlphaFoldDB" id="A0AAW0BM07"/>
<name>A0AAW0BM07_9AGAR</name>
<accession>A0AAW0BM07</accession>
<evidence type="ECO:0000313" key="1">
    <source>
        <dbReference type="EMBL" id="KAK7028274.1"/>
    </source>
</evidence>
<comment type="caution">
    <text evidence="1">The sequence shown here is derived from an EMBL/GenBank/DDBJ whole genome shotgun (WGS) entry which is preliminary data.</text>
</comment>
<sequence length="156" mass="17095">MQLDDTPQWALDMVHDNKWQFYISNKNFHNLSVDVKERDIWSSARAINGTLSNDNQLLVPLPLPLARVPPQVIPPPPAPGTPINHPPAFLAPSLVPGPAHALFPNTRGDLRTLTEAQLAVLFPAYNLPVPQKAAGAPTNLSTQRAAFGHFVGVYWV</sequence>
<reference evidence="1 2" key="1">
    <citation type="journal article" date="2024" name="J Genomics">
        <title>Draft genome sequencing and assembly of Favolaschia claudopus CIRM-BRFM 2984 isolated from oak limbs.</title>
        <authorList>
            <person name="Navarro D."/>
            <person name="Drula E."/>
            <person name="Chaduli D."/>
            <person name="Cazenave R."/>
            <person name="Ahrendt S."/>
            <person name="Wang J."/>
            <person name="Lipzen A."/>
            <person name="Daum C."/>
            <person name="Barry K."/>
            <person name="Grigoriev I.V."/>
            <person name="Favel A."/>
            <person name="Rosso M.N."/>
            <person name="Martin F."/>
        </authorList>
    </citation>
    <scope>NUCLEOTIDE SEQUENCE [LARGE SCALE GENOMIC DNA]</scope>
    <source>
        <strain evidence="1 2">CIRM-BRFM 2984</strain>
    </source>
</reference>
<dbReference type="Proteomes" id="UP001362999">
    <property type="component" value="Unassembled WGS sequence"/>
</dbReference>
<gene>
    <name evidence="1" type="ORF">R3P38DRAFT_3189753</name>
</gene>
<keyword evidence="2" id="KW-1185">Reference proteome</keyword>